<proteinExistence type="predicted"/>
<name>A0A9P6X6U1_RHIOR</name>
<dbReference type="EMBL" id="JAANQT010001098">
    <property type="protein sequence ID" value="KAG1306618.1"/>
    <property type="molecule type" value="Genomic_DNA"/>
</dbReference>
<dbReference type="InterPro" id="IPR014752">
    <property type="entry name" value="Arrestin-like_C"/>
</dbReference>
<evidence type="ECO:0000313" key="4">
    <source>
        <dbReference type="Proteomes" id="UP000716291"/>
    </source>
</evidence>
<protein>
    <recommendedName>
        <fullName evidence="2">Arrestin-like N-terminal domain-containing protein</fullName>
    </recommendedName>
</protein>
<keyword evidence="4" id="KW-1185">Reference proteome</keyword>
<dbReference type="PANTHER" id="PTHR11188">
    <property type="entry name" value="ARRESTIN DOMAIN CONTAINING PROTEIN"/>
    <property type="match status" value="1"/>
</dbReference>
<evidence type="ECO:0000313" key="3">
    <source>
        <dbReference type="EMBL" id="KAG1306618.1"/>
    </source>
</evidence>
<dbReference type="OrthoDB" id="9984275at2759"/>
<organism evidence="3 4">
    <name type="scientific">Rhizopus oryzae</name>
    <name type="common">Mucormycosis agent</name>
    <name type="synonym">Rhizopus arrhizus var. delemar</name>
    <dbReference type="NCBI Taxonomy" id="64495"/>
    <lineage>
        <taxon>Eukaryota</taxon>
        <taxon>Fungi</taxon>
        <taxon>Fungi incertae sedis</taxon>
        <taxon>Mucoromycota</taxon>
        <taxon>Mucoromycotina</taxon>
        <taxon>Mucoromycetes</taxon>
        <taxon>Mucorales</taxon>
        <taxon>Mucorineae</taxon>
        <taxon>Rhizopodaceae</taxon>
        <taxon>Rhizopus</taxon>
    </lineage>
</organism>
<accession>A0A9P6X6U1</accession>
<comment type="caution">
    <text evidence="3">The sequence shown here is derived from an EMBL/GenBank/DDBJ whole genome shotgun (WGS) entry which is preliminary data.</text>
</comment>
<dbReference type="InterPro" id="IPR050357">
    <property type="entry name" value="Arrestin_domain-protein"/>
</dbReference>
<sequence length="493" mass="56117">MPSGESNNITQTISNIARAATTRRRHSTSIPPTTLPIPEPPQHTNVTRRNRASVDVYGHLLSEDKRNSQIIEEAKNSLHIEFEGGAHVIVRPNRIVRGQVILKAIERLYATKLVIKFRAEEVATVKVNELTGDGKSSDRVHKVITTFFRTEYRLWGNEAPAYGHAGWDEIEPGNYEFPFALKFPNVNYPPSIEEPKGFHIRYIWTAQLIGAGLESGIKSSEYYTPYRPLLVCAKDRETVYKTTVYTKDKLKPVAKVEARLLKQCYCPDDPFFMHLKIVLLQTDAKMTDVTYRFRKMHEGKMILVSGTAVSDYMRIIAGGRCPVDESGSHYATDIAFTIPTRLVSPSFTTTHTRVHYDLLFNVTCENKGLFKTTHEIEFSVPVMIGNLKHEQMLCVSGLTSIGHYRQNKDLPMFFDHNLEEPPELVTNEGDQEAQPLTSTPREEPPNYFSIPTIPPQLELRRQREETVVYLTSSAKGCDLPEATMFYSLFDENW</sequence>
<feature type="domain" description="Arrestin-like N-terminal" evidence="2">
    <location>
        <begin position="85"/>
        <end position="206"/>
    </location>
</feature>
<dbReference type="GO" id="GO:0005737">
    <property type="term" value="C:cytoplasm"/>
    <property type="evidence" value="ECO:0007669"/>
    <property type="project" value="TreeGrafter"/>
</dbReference>
<evidence type="ECO:0000256" key="1">
    <source>
        <dbReference type="SAM" id="MobiDB-lite"/>
    </source>
</evidence>
<dbReference type="PANTHER" id="PTHR11188:SF17">
    <property type="entry name" value="FI21816P1"/>
    <property type="match status" value="1"/>
</dbReference>
<dbReference type="InterPro" id="IPR011021">
    <property type="entry name" value="Arrestin-like_N"/>
</dbReference>
<reference evidence="3" key="1">
    <citation type="journal article" date="2020" name="Microb. Genom.">
        <title>Genetic diversity of clinical and environmental Mucorales isolates obtained from an investigation of mucormycosis cases among solid organ transplant recipients.</title>
        <authorList>
            <person name="Nguyen M.H."/>
            <person name="Kaul D."/>
            <person name="Muto C."/>
            <person name="Cheng S.J."/>
            <person name="Richter R.A."/>
            <person name="Bruno V.M."/>
            <person name="Liu G."/>
            <person name="Beyhan S."/>
            <person name="Sundermann A.J."/>
            <person name="Mounaud S."/>
            <person name="Pasculle A.W."/>
            <person name="Nierman W.C."/>
            <person name="Driscoll E."/>
            <person name="Cumbie R."/>
            <person name="Clancy C.J."/>
            <person name="Dupont C.L."/>
        </authorList>
    </citation>
    <scope>NUCLEOTIDE SEQUENCE</scope>
    <source>
        <strain evidence="3">GL11</strain>
    </source>
</reference>
<evidence type="ECO:0000259" key="2">
    <source>
        <dbReference type="Pfam" id="PF00339"/>
    </source>
</evidence>
<dbReference type="GO" id="GO:0015031">
    <property type="term" value="P:protein transport"/>
    <property type="evidence" value="ECO:0007669"/>
    <property type="project" value="TreeGrafter"/>
</dbReference>
<gene>
    <name evidence="3" type="ORF">G6F64_007452</name>
</gene>
<feature type="region of interest" description="Disordered" evidence="1">
    <location>
        <begin position="18"/>
        <end position="45"/>
    </location>
</feature>
<dbReference type="Proteomes" id="UP000716291">
    <property type="component" value="Unassembled WGS sequence"/>
</dbReference>
<dbReference type="Gene3D" id="2.60.40.640">
    <property type="match status" value="1"/>
</dbReference>
<dbReference type="AlphaFoldDB" id="A0A9P6X6U1"/>
<dbReference type="Pfam" id="PF00339">
    <property type="entry name" value="Arrestin_N"/>
    <property type="match status" value="1"/>
</dbReference>
<feature type="region of interest" description="Disordered" evidence="1">
    <location>
        <begin position="424"/>
        <end position="448"/>
    </location>
</feature>